<reference evidence="1" key="1">
    <citation type="submission" date="2020-05" db="EMBL/GenBank/DDBJ databases">
        <title>Large-scale comparative analyses of tick genomes elucidate their genetic diversity and vector capacities.</title>
        <authorList>
            <person name="Jia N."/>
            <person name="Wang J."/>
            <person name="Shi W."/>
            <person name="Du L."/>
            <person name="Sun Y."/>
            <person name="Zhan W."/>
            <person name="Jiang J."/>
            <person name="Wang Q."/>
            <person name="Zhang B."/>
            <person name="Ji P."/>
            <person name="Sakyi L.B."/>
            <person name="Cui X."/>
            <person name="Yuan T."/>
            <person name="Jiang B."/>
            <person name="Yang W."/>
            <person name="Lam T.T.-Y."/>
            <person name="Chang Q."/>
            <person name="Ding S."/>
            <person name="Wang X."/>
            <person name="Zhu J."/>
            <person name="Ruan X."/>
            <person name="Zhao L."/>
            <person name="Wei J."/>
            <person name="Que T."/>
            <person name="Du C."/>
            <person name="Cheng J."/>
            <person name="Dai P."/>
            <person name="Han X."/>
            <person name="Huang E."/>
            <person name="Gao Y."/>
            <person name="Liu J."/>
            <person name="Shao H."/>
            <person name="Ye R."/>
            <person name="Li L."/>
            <person name="Wei W."/>
            <person name="Wang X."/>
            <person name="Wang C."/>
            <person name="Yang T."/>
            <person name="Huo Q."/>
            <person name="Li W."/>
            <person name="Guo W."/>
            <person name="Chen H."/>
            <person name="Zhou L."/>
            <person name="Ni X."/>
            <person name="Tian J."/>
            <person name="Zhou Y."/>
            <person name="Sheng Y."/>
            <person name="Liu T."/>
            <person name="Pan Y."/>
            <person name="Xia L."/>
            <person name="Li J."/>
            <person name="Zhao F."/>
            <person name="Cao W."/>
        </authorList>
    </citation>
    <scope>NUCLEOTIDE SEQUENCE</scope>
    <source>
        <strain evidence="1">Hyas-2018</strain>
    </source>
</reference>
<comment type="caution">
    <text evidence="1">The sequence shown here is derived from an EMBL/GenBank/DDBJ whole genome shotgun (WGS) entry which is preliminary data.</text>
</comment>
<dbReference type="Proteomes" id="UP000821845">
    <property type="component" value="Chromosome 2"/>
</dbReference>
<accession>A0ACB7SSH6</accession>
<evidence type="ECO:0000313" key="1">
    <source>
        <dbReference type="EMBL" id="KAH6937630.1"/>
    </source>
</evidence>
<sequence>MELPPNCDPSPTFEGRYTSRLPARSTGENTGGYSDAATQRAAYTYEHIVRTYMLRHVRRRDDLLRRQLRRPQERGASLALDARKRIN</sequence>
<protein>
    <submittedName>
        <fullName evidence="1">Uncharacterized protein</fullName>
    </submittedName>
</protein>
<gene>
    <name evidence="1" type="ORF">HPB50_002545</name>
</gene>
<organism evidence="1 2">
    <name type="scientific">Hyalomma asiaticum</name>
    <name type="common">Tick</name>
    <dbReference type="NCBI Taxonomy" id="266040"/>
    <lineage>
        <taxon>Eukaryota</taxon>
        <taxon>Metazoa</taxon>
        <taxon>Ecdysozoa</taxon>
        <taxon>Arthropoda</taxon>
        <taxon>Chelicerata</taxon>
        <taxon>Arachnida</taxon>
        <taxon>Acari</taxon>
        <taxon>Parasitiformes</taxon>
        <taxon>Ixodida</taxon>
        <taxon>Ixodoidea</taxon>
        <taxon>Ixodidae</taxon>
        <taxon>Hyalomminae</taxon>
        <taxon>Hyalomma</taxon>
    </lineage>
</organism>
<proteinExistence type="predicted"/>
<evidence type="ECO:0000313" key="2">
    <source>
        <dbReference type="Proteomes" id="UP000821845"/>
    </source>
</evidence>
<name>A0ACB7SSH6_HYAAI</name>
<dbReference type="EMBL" id="CM023482">
    <property type="protein sequence ID" value="KAH6937630.1"/>
    <property type="molecule type" value="Genomic_DNA"/>
</dbReference>
<keyword evidence="2" id="KW-1185">Reference proteome</keyword>